<feature type="compositionally biased region" description="Basic and acidic residues" evidence="8">
    <location>
        <begin position="273"/>
        <end position="282"/>
    </location>
</feature>
<feature type="compositionally biased region" description="Basic and acidic residues" evidence="8">
    <location>
        <begin position="129"/>
        <end position="143"/>
    </location>
</feature>
<evidence type="ECO:0000259" key="9">
    <source>
        <dbReference type="SMART" id="SM01083"/>
    </source>
</evidence>
<comment type="subcellular location">
    <subcellularLocation>
        <location evidence="1 7">Nucleus</location>
    </subcellularLocation>
</comment>
<dbReference type="PANTHER" id="PTHR12942">
    <property type="entry name" value="STEP II SPLICING FACTOR SLU7"/>
    <property type="match status" value="1"/>
</dbReference>
<comment type="function">
    <text evidence="7">Involved in pre-mRNA splicing.</text>
</comment>
<evidence type="ECO:0000256" key="6">
    <source>
        <dbReference type="ARBA" id="ARBA00023242"/>
    </source>
</evidence>
<evidence type="ECO:0000313" key="10">
    <source>
        <dbReference type="EMBL" id="CAD8850622.1"/>
    </source>
</evidence>
<reference evidence="10" key="1">
    <citation type="submission" date="2021-01" db="EMBL/GenBank/DDBJ databases">
        <authorList>
            <person name="Corre E."/>
            <person name="Pelletier E."/>
            <person name="Niang G."/>
            <person name="Scheremetjew M."/>
            <person name="Finn R."/>
            <person name="Kale V."/>
            <person name="Holt S."/>
            <person name="Cochrane G."/>
            <person name="Meng A."/>
            <person name="Brown T."/>
            <person name="Cohen L."/>
        </authorList>
    </citation>
    <scope>NUCLEOTIDE SEQUENCE</scope>
</reference>
<feature type="compositionally biased region" description="Basic and acidic residues" evidence="8">
    <location>
        <begin position="44"/>
        <end position="77"/>
    </location>
</feature>
<accession>A0A7S1F7Y4</accession>
<feature type="compositionally biased region" description="Polar residues" evidence="8">
    <location>
        <begin position="238"/>
        <end position="252"/>
    </location>
</feature>
<dbReference type="AlphaFoldDB" id="A0A7S1F7Y4"/>
<evidence type="ECO:0000256" key="1">
    <source>
        <dbReference type="ARBA" id="ARBA00004123"/>
    </source>
</evidence>
<dbReference type="Pfam" id="PF10197">
    <property type="entry name" value="Cir_N"/>
    <property type="match status" value="1"/>
</dbReference>
<feature type="compositionally biased region" description="Polar residues" evidence="8">
    <location>
        <begin position="286"/>
        <end position="298"/>
    </location>
</feature>
<dbReference type="GO" id="GO:0000398">
    <property type="term" value="P:mRNA splicing, via spliceosome"/>
    <property type="evidence" value="ECO:0007669"/>
    <property type="project" value="UniProtKB-UniRule"/>
</dbReference>
<feature type="domain" description="CBF1-interacting co-repressor CIR N-terminal" evidence="9">
    <location>
        <begin position="33"/>
        <end position="69"/>
    </location>
</feature>
<organism evidence="10">
    <name type="scientific">Noctiluca scintillans</name>
    <name type="common">Sea sparkle</name>
    <name type="synonym">Red tide dinoflagellate</name>
    <dbReference type="NCBI Taxonomy" id="2966"/>
    <lineage>
        <taxon>Eukaryota</taxon>
        <taxon>Sar</taxon>
        <taxon>Alveolata</taxon>
        <taxon>Dinophyceae</taxon>
        <taxon>Noctilucales</taxon>
        <taxon>Noctilucaceae</taxon>
        <taxon>Noctiluca</taxon>
    </lineage>
</organism>
<feature type="region of interest" description="Disordered" evidence="8">
    <location>
        <begin position="44"/>
        <end position="110"/>
    </location>
</feature>
<feature type="compositionally biased region" description="Low complexity" evidence="8">
    <location>
        <begin position="253"/>
        <end position="266"/>
    </location>
</feature>
<keyword evidence="5 7" id="KW-0508">mRNA splicing</keyword>
<protein>
    <recommendedName>
        <fullName evidence="7">Pre-mRNA-splicing factor SLU7</fullName>
    </recommendedName>
</protein>
<proteinExistence type="inferred from homology"/>
<sequence length="309" mass="33920">MSSGNPFGLAEISHFGSFQRVGGKAGGFITKKFFHPSSLRNQEKLWKAQTADERDRRKQEELEKRRQEEKQVEDLRKQVYLSGQGKLGDSVQGSSSATDPQGTSVDEKFQQKVNFDEFRRRKLLLRKERQERVAAQADSREDGEVGAAAKSSSSSSGQQKNDVLANSRYPEDVLVQGHGAVWGSWFSVDTERWGFACCKETDRAVQCPQLAEQTPESEAPMEPGNKRRKVSEAVPEVSPNSAAGPNLSNEQDSAPAAESESSSLPAQTEVSEDFVKAAELRKRSATAVSESKENTSTYLADLLSDPAGS</sequence>
<name>A0A7S1F7Y4_NOCSC</name>
<dbReference type="InterPro" id="IPR039974">
    <property type="entry name" value="Splicing_factor_SLU7"/>
</dbReference>
<evidence type="ECO:0000256" key="4">
    <source>
        <dbReference type="ARBA" id="ARBA00022728"/>
    </source>
</evidence>
<evidence type="ECO:0000256" key="7">
    <source>
        <dbReference type="RuleBase" id="RU367071"/>
    </source>
</evidence>
<dbReference type="SMART" id="SM01083">
    <property type="entry name" value="Cir_N"/>
    <property type="match status" value="1"/>
</dbReference>
<keyword evidence="4 7" id="KW-0747">Spliceosome</keyword>
<keyword evidence="3 7" id="KW-0507">mRNA processing</keyword>
<feature type="compositionally biased region" description="Polar residues" evidence="8">
    <location>
        <begin position="91"/>
        <end position="104"/>
    </location>
</feature>
<evidence type="ECO:0000256" key="2">
    <source>
        <dbReference type="ARBA" id="ARBA00007203"/>
    </source>
</evidence>
<dbReference type="EMBL" id="HBFQ01035386">
    <property type="protein sequence ID" value="CAD8850622.1"/>
    <property type="molecule type" value="Transcribed_RNA"/>
</dbReference>
<evidence type="ECO:0000256" key="8">
    <source>
        <dbReference type="SAM" id="MobiDB-lite"/>
    </source>
</evidence>
<keyword evidence="6 7" id="KW-0539">Nucleus</keyword>
<dbReference type="GO" id="GO:0005681">
    <property type="term" value="C:spliceosomal complex"/>
    <property type="evidence" value="ECO:0007669"/>
    <property type="project" value="UniProtKB-UniRule"/>
</dbReference>
<dbReference type="InterPro" id="IPR019339">
    <property type="entry name" value="CIR_N_dom"/>
</dbReference>
<dbReference type="GO" id="GO:0030628">
    <property type="term" value="F:pre-mRNA 3'-splice site binding"/>
    <property type="evidence" value="ECO:0007669"/>
    <property type="project" value="UniProtKB-UniRule"/>
</dbReference>
<gene>
    <name evidence="10" type="ORF">NSCI0253_LOCUS24972</name>
</gene>
<dbReference type="PANTHER" id="PTHR12942:SF2">
    <property type="entry name" value="PRE-MRNA-SPLICING FACTOR SLU7"/>
    <property type="match status" value="1"/>
</dbReference>
<comment type="similarity">
    <text evidence="2 7">Belongs to the SLU7 family.</text>
</comment>
<evidence type="ECO:0000256" key="3">
    <source>
        <dbReference type="ARBA" id="ARBA00022664"/>
    </source>
</evidence>
<feature type="region of interest" description="Disordered" evidence="8">
    <location>
        <begin position="208"/>
        <end position="309"/>
    </location>
</feature>
<feature type="region of interest" description="Disordered" evidence="8">
    <location>
        <begin position="129"/>
        <end position="164"/>
    </location>
</feature>
<comment type="subunit">
    <text evidence="7">Associated with the spliceosome.</text>
</comment>
<evidence type="ECO:0000256" key="5">
    <source>
        <dbReference type="ARBA" id="ARBA00023187"/>
    </source>
</evidence>